<dbReference type="Proteomes" id="UP000824504">
    <property type="component" value="Chromosome"/>
</dbReference>
<dbReference type="PANTHER" id="PTHR11544">
    <property type="entry name" value="COLD SHOCK DOMAIN CONTAINING PROTEINS"/>
    <property type="match status" value="1"/>
</dbReference>
<dbReference type="InterPro" id="IPR050181">
    <property type="entry name" value="Cold_shock_domain"/>
</dbReference>
<name>A0ABX8SJ97_9ACTN</name>
<evidence type="ECO:0000313" key="2">
    <source>
        <dbReference type="EMBL" id="QXT63380.1"/>
    </source>
</evidence>
<reference evidence="2 3" key="1">
    <citation type="submission" date="2021-07" db="EMBL/GenBank/DDBJ databases">
        <title>complete genome sequencing of Tessaracoccus sp.J1M15.</title>
        <authorList>
            <person name="Bae J.-W."/>
            <person name="Kim D.-y."/>
        </authorList>
    </citation>
    <scope>NUCLEOTIDE SEQUENCE [LARGE SCALE GENOMIC DNA]</scope>
    <source>
        <strain evidence="2 3">J1M15</strain>
    </source>
</reference>
<organism evidence="2 3">
    <name type="scientific">Tessaracoccus palaemonis</name>
    <dbReference type="NCBI Taxonomy" id="2829499"/>
    <lineage>
        <taxon>Bacteria</taxon>
        <taxon>Bacillati</taxon>
        <taxon>Actinomycetota</taxon>
        <taxon>Actinomycetes</taxon>
        <taxon>Propionibacteriales</taxon>
        <taxon>Propionibacteriaceae</taxon>
        <taxon>Tessaracoccus</taxon>
    </lineage>
</organism>
<gene>
    <name evidence="2" type="ORF">KDB89_02525</name>
</gene>
<dbReference type="Pfam" id="PF00313">
    <property type="entry name" value="CSD"/>
    <property type="match status" value="1"/>
</dbReference>
<protein>
    <submittedName>
        <fullName evidence="2">Cold-shock protein</fullName>
    </submittedName>
</protein>
<proteinExistence type="predicted"/>
<dbReference type="CDD" id="cd04458">
    <property type="entry name" value="CSP_CDS"/>
    <property type="match status" value="1"/>
</dbReference>
<dbReference type="InterPro" id="IPR002059">
    <property type="entry name" value="CSP_DNA-bd"/>
</dbReference>
<keyword evidence="3" id="KW-1185">Reference proteome</keyword>
<sequence length="127" mass="14224">MPTGRVRFFDADKGFGFITKDDGGDVYVRSNALPDGVTTLKAGQRVEFGVFEGRKGEQALSLQLLEAPVSLSKAGRRKPEQMGVIVEDLIKMLETIGNDYRHRRYPDARKSEKVAQVLRRVADELEL</sequence>
<dbReference type="SMART" id="SM00357">
    <property type="entry name" value="CSP"/>
    <property type="match status" value="1"/>
</dbReference>
<dbReference type="PROSITE" id="PS51857">
    <property type="entry name" value="CSD_2"/>
    <property type="match status" value="1"/>
</dbReference>
<dbReference type="EMBL" id="CP079216">
    <property type="protein sequence ID" value="QXT63380.1"/>
    <property type="molecule type" value="Genomic_DNA"/>
</dbReference>
<evidence type="ECO:0000259" key="1">
    <source>
        <dbReference type="PROSITE" id="PS51857"/>
    </source>
</evidence>
<evidence type="ECO:0000313" key="3">
    <source>
        <dbReference type="Proteomes" id="UP000824504"/>
    </source>
</evidence>
<accession>A0ABX8SJ97</accession>
<feature type="domain" description="CSD" evidence="1">
    <location>
        <begin position="1"/>
        <end position="64"/>
    </location>
</feature>
<dbReference type="InterPro" id="IPR011129">
    <property type="entry name" value="CSD"/>
</dbReference>
<dbReference type="RefSeq" id="WP_219083232.1">
    <property type="nucleotide sequence ID" value="NZ_CP079216.1"/>
</dbReference>